<dbReference type="EMBL" id="AMWE01000004">
    <property type="protein sequence ID" value="ERO57528.1"/>
    <property type="molecule type" value="Genomic_DNA"/>
</dbReference>
<comment type="caution">
    <text evidence="4">The sequence shown here is derived from an EMBL/GenBank/DDBJ whole genome shotgun (WGS) entry which is preliminary data.</text>
</comment>
<proteinExistence type="predicted"/>
<sequence>MKAIKNIVAVIALATVSFGTFAATTSTSTATEVQQSASLSAGTVSATANTLDGLQVSLYEKANAAGAKSFRIISATGSENQMRGVAELYN</sequence>
<accession>A0AAV3K9T8</accession>
<evidence type="ECO:0000313" key="5">
    <source>
        <dbReference type="Proteomes" id="UP000017142"/>
    </source>
</evidence>
<reference evidence="5" key="1">
    <citation type="journal article" date="2013" name="Diversity">
        <title>Genome Sequence of Dickeya solani, a New soft Rot Pathogen of Potato, Suggests its Emergence May Be Related to a Novel Combination of Non-Ribosomal Peptide/Polyketide Synthetase Clusters.</title>
        <authorList>
            <person name="Garlant L."/>
            <person name="Koskinen P."/>
            <person name="Rouhiainen L."/>
            <person name="Laine P."/>
            <person name="Paulin L."/>
            <person name="Auvinen P."/>
            <person name="Holm L."/>
            <person name="Pirhonen M."/>
        </authorList>
    </citation>
    <scope>NUCLEOTIDE SEQUENCE [LARGE SCALE GENOMIC DNA]</scope>
    <source>
        <strain evidence="5">D s0432-1</strain>
    </source>
</reference>
<dbReference type="SUPFAM" id="SSF159871">
    <property type="entry name" value="YdgH-like"/>
    <property type="match status" value="1"/>
</dbReference>
<feature type="domain" description="YdgH/BhsA/McbA-like" evidence="3">
    <location>
        <begin position="41"/>
        <end position="90"/>
    </location>
</feature>
<dbReference type="Gene3D" id="3.30.1660.10">
    <property type="entry name" value="Flavin-binding protein dodecin"/>
    <property type="match status" value="1"/>
</dbReference>
<gene>
    <name evidence="4" type="ORF">A544_4119</name>
</gene>
<dbReference type="AlphaFoldDB" id="A0AAV3K9T8"/>
<evidence type="ECO:0000256" key="1">
    <source>
        <dbReference type="ARBA" id="ARBA00022729"/>
    </source>
</evidence>
<dbReference type="RefSeq" id="WP_022635420.1">
    <property type="nucleotide sequence ID" value="NZ_AMWE01000004.1"/>
</dbReference>
<keyword evidence="1 2" id="KW-0732">Signal</keyword>
<feature type="signal peptide" evidence="2">
    <location>
        <begin position="1"/>
        <end position="22"/>
    </location>
</feature>
<evidence type="ECO:0000256" key="2">
    <source>
        <dbReference type="SAM" id="SignalP"/>
    </source>
</evidence>
<dbReference type="InterPro" id="IPR025543">
    <property type="entry name" value="Dodecin-like"/>
</dbReference>
<evidence type="ECO:0000313" key="4">
    <source>
        <dbReference type="EMBL" id="ERO57528.1"/>
    </source>
</evidence>
<evidence type="ECO:0000259" key="3">
    <source>
        <dbReference type="Pfam" id="PF07338"/>
    </source>
</evidence>
<dbReference type="Pfam" id="PF07338">
    <property type="entry name" value="YdgH_BhsA-like"/>
    <property type="match status" value="1"/>
</dbReference>
<dbReference type="GeneID" id="43518607"/>
<dbReference type="InterPro" id="IPR036275">
    <property type="entry name" value="YdgH-like_sf"/>
</dbReference>
<organism evidence="4 5">
    <name type="scientific">Dickeya solani D s0432-1</name>
    <dbReference type="NCBI Taxonomy" id="1231725"/>
    <lineage>
        <taxon>Bacteria</taxon>
        <taxon>Pseudomonadati</taxon>
        <taxon>Pseudomonadota</taxon>
        <taxon>Gammaproteobacteria</taxon>
        <taxon>Enterobacterales</taxon>
        <taxon>Pectobacteriaceae</taxon>
        <taxon>Dickeya</taxon>
    </lineage>
</organism>
<dbReference type="Proteomes" id="UP000017142">
    <property type="component" value="Unassembled WGS sequence"/>
</dbReference>
<name>A0AAV3K9T8_9GAMM</name>
<feature type="chain" id="PRO_5043786001" evidence="2">
    <location>
        <begin position="23"/>
        <end position="90"/>
    </location>
</feature>
<protein>
    <submittedName>
        <fullName evidence="4">Exported protein</fullName>
    </submittedName>
</protein>
<dbReference type="InterPro" id="IPR010854">
    <property type="entry name" value="YdgH/BhsA/McbA-like_dom"/>
</dbReference>